<dbReference type="GO" id="GO:0003677">
    <property type="term" value="F:DNA binding"/>
    <property type="evidence" value="ECO:0007669"/>
    <property type="project" value="UniProtKB-KW"/>
</dbReference>
<proteinExistence type="predicted"/>
<dbReference type="RefSeq" id="WP_084797895.1">
    <property type="nucleotide sequence ID" value="NZ_CP022572.1"/>
</dbReference>
<dbReference type="Proteomes" id="UP000282892">
    <property type="component" value="Chromosome"/>
</dbReference>
<dbReference type="GO" id="GO:0046983">
    <property type="term" value="F:protein dimerization activity"/>
    <property type="evidence" value="ECO:0007669"/>
    <property type="project" value="InterPro"/>
</dbReference>
<evidence type="ECO:0000313" key="2">
    <source>
        <dbReference type="EMBL" id="AZU60883.1"/>
    </source>
</evidence>
<name>A0A3T0HUW3_9BACI</name>
<accession>A0A3T0HUW3</accession>
<dbReference type="Pfam" id="PF08671">
    <property type="entry name" value="SinI"/>
    <property type="match status" value="1"/>
</dbReference>
<dbReference type="InterPro" id="IPR010981">
    <property type="entry name" value="SinR/SinI_dimer_dom"/>
</dbReference>
<dbReference type="InterPro" id="IPR036281">
    <property type="entry name" value="SinR/SinI_dimer_dom_sf"/>
</dbReference>
<gene>
    <name evidence="2" type="ORF">CHR53_06145</name>
</gene>
<protein>
    <submittedName>
        <fullName evidence="2">DNA-binding anti-repressor SinI</fullName>
    </submittedName>
</protein>
<feature type="domain" description="Sin" evidence="1">
    <location>
        <begin position="2"/>
        <end position="40"/>
    </location>
</feature>
<keyword evidence="3" id="KW-1185">Reference proteome</keyword>
<reference evidence="2 3" key="1">
    <citation type="submission" date="2017-07" db="EMBL/GenBank/DDBJ databases">
        <title>The complete genome sequence of Bacillus mesonae strain H20-5, an efficient strain improving plant abiotic stress resistance.</title>
        <authorList>
            <person name="Kim S.Y."/>
            <person name="Song H."/>
            <person name="Sang M.K."/>
            <person name="Weon H.-Y."/>
            <person name="Song J."/>
        </authorList>
    </citation>
    <scope>NUCLEOTIDE SEQUENCE [LARGE SCALE GENOMIC DNA]</scope>
    <source>
        <strain evidence="2 3">H20-5</strain>
    </source>
</reference>
<dbReference type="GO" id="GO:0006355">
    <property type="term" value="P:regulation of DNA-templated transcription"/>
    <property type="evidence" value="ECO:0007669"/>
    <property type="project" value="InterPro"/>
</dbReference>
<dbReference type="EMBL" id="CP022572">
    <property type="protein sequence ID" value="AZU60883.1"/>
    <property type="molecule type" value="Genomic_DNA"/>
</dbReference>
<evidence type="ECO:0000313" key="3">
    <source>
        <dbReference type="Proteomes" id="UP000282892"/>
    </source>
</evidence>
<evidence type="ECO:0000259" key="1">
    <source>
        <dbReference type="PROSITE" id="PS51500"/>
    </source>
</evidence>
<keyword evidence="2" id="KW-0238">DNA-binding</keyword>
<dbReference type="KEGG" id="nmk:CHR53_06145"/>
<organism evidence="2 3">
    <name type="scientific">Neobacillus mesonae</name>
    <dbReference type="NCBI Taxonomy" id="1193713"/>
    <lineage>
        <taxon>Bacteria</taxon>
        <taxon>Bacillati</taxon>
        <taxon>Bacillota</taxon>
        <taxon>Bacilli</taxon>
        <taxon>Bacillales</taxon>
        <taxon>Bacillaceae</taxon>
        <taxon>Neobacillus</taxon>
    </lineage>
</organism>
<dbReference type="AlphaFoldDB" id="A0A3T0HUW3"/>
<dbReference type="PROSITE" id="PS51500">
    <property type="entry name" value="SIN"/>
    <property type="match status" value="1"/>
</dbReference>
<dbReference type="SUPFAM" id="SSF47406">
    <property type="entry name" value="SinR repressor dimerisation domain-like"/>
    <property type="match status" value="1"/>
</dbReference>
<sequence>MITKEKVVDVMDEEWVALICEAKKLGLTIEEIQSFLSQQEQK</sequence>